<name>A0A917KT17_9PROT</name>
<dbReference type="Proteomes" id="UP000661507">
    <property type="component" value="Unassembled WGS sequence"/>
</dbReference>
<keyword evidence="3" id="KW-1185">Reference proteome</keyword>
<sequence length="69" mass="7070">MVGFAVHREAGGAHRVDRGGGLVGQAGGKGKQRVIIHRPSFGAAAAQGQARRWRAPAPAPALAARRHAA</sequence>
<feature type="compositionally biased region" description="Basic and acidic residues" evidence="1">
    <location>
        <begin position="1"/>
        <end position="18"/>
    </location>
</feature>
<feature type="region of interest" description="Disordered" evidence="1">
    <location>
        <begin position="1"/>
        <end position="31"/>
    </location>
</feature>
<reference evidence="2" key="2">
    <citation type="submission" date="2020-09" db="EMBL/GenBank/DDBJ databases">
        <authorList>
            <person name="Sun Q."/>
            <person name="Zhou Y."/>
        </authorList>
    </citation>
    <scope>NUCLEOTIDE SEQUENCE</scope>
    <source>
        <strain evidence="2">CGMCC 1.3617</strain>
    </source>
</reference>
<reference evidence="2" key="1">
    <citation type="journal article" date="2014" name="Int. J. Syst. Evol. Microbiol.">
        <title>Complete genome sequence of Corynebacterium casei LMG S-19264T (=DSM 44701T), isolated from a smear-ripened cheese.</title>
        <authorList>
            <consortium name="US DOE Joint Genome Institute (JGI-PGF)"/>
            <person name="Walter F."/>
            <person name="Albersmeier A."/>
            <person name="Kalinowski J."/>
            <person name="Ruckert C."/>
        </authorList>
    </citation>
    <scope>NUCLEOTIDE SEQUENCE</scope>
    <source>
        <strain evidence="2">CGMCC 1.3617</strain>
    </source>
</reference>
<feature type="compositionally biased region" description="Gly residues" evidence="1">
    <location>
        <begin position="19"/>
        <end position="29"/>
    </location>
</feature>
<gene>
    <name evidence="2" type="ORF">GCM10011320_33210</name>
</gene>
<feature type="region of interest" description="Disordered" evidence="1">
    <location>
        <begin position="47"/>
        <end position="69"/>
    </location>
</feature>
<protein>
    <submittedName>
        <fullName evidence="2">Uncharacterized protein</fullName>
    </submittedName>
</protein>
<dbReference type="AlphaFoldDB" id="A0A917KT17"/>
<comment type="caution">
    <text evidence="2">The sequence shown here is derived from an EMBL/GenBank/DDBJ whole genome shotgun (WGS) entry which is preliminary data.</text>
</comment>
<dbReference type="EMBL" id="BMKW01000008">
    <property type="protein sequence ID" value="GGJ23239.1"/>
    <property type="molecule type" value="Genomic_DNA"/>
</dbReference>
<evidence type="ECO:0000313" key="3">
    <source>
        <dbReference type="Proteomes" id="UP000661507"/>
    </source>
</evidence>
<organism evidence="2 3">
    <name type="scientific">Neoroseomonas lacus</name>
    <dbReference type="NCBI Taxonomy" id="287609"/>
    <lineage>
        <taxon>Bacteria</taxon>
        <taxon>Pseudomonadati</taxon>
        <taxon>Pseudomonadota</taxon>
        <taxon>Alphaproteobacteria</taxon>
        <taxon>Acetobacterales</taxon>
        <taxon>Acetobacteraceae</taxon>
        <taxon>Neoroseomonas</taxon>
    </lineage>
</organism>
<evidence type="ECO:0000256" key="1">
    <source>
        <dbReference type="SAM" id="MobiDB-lite"/>
    </source>
</evidence>
<evidence type="ECO:0000313" key="2">
    <source>
        <dbReference type="EMBL" id="GGJ23239.1"/>
    </source>
</evidence>
<proteinExistence type="predicted"/>
<accession>A0A917KT17</accession>